<proteinExistence type="predicted"/>
<name>A0A4Z2FA29_9TELE</name>
<evidence type="ECO:0000313" key="2">
    <source>
        <dbReference type="EMBL" id="TNN38048.1"/>
    </source>
</evidence>
<organism evidence="2 3">
    <name type="scientific">Liparis tanakae</name>
    <name type="common">Tanaka's snailfish</name>
    <dbReference type="NCBI Taxonomy" id="230148"/>
    <lineage>
        <taxon>Eukaryota</taxon>
        <taxon>Metazoa</taxon>
        <taxon>Chordata</taxon>
        <taxon>Craniata</taxon>
        <taxon>Vertebrata</taxon>
        <taxon>Euteleostomi</taxon>
        <taxon>Actinopterygii</taxon>
        <taxon>Neopterygii</taxon>
        <taxon>Teleostei</taxon>
        <taxon>Neoteleostei</taxon>
        <taxon>Acanthomorphata</taxon>
        <taxon>Eupercaria</taxon>
        <taxon>Perciformes</taxon>
        <taxon>Cottioidei</taxon>
        <taxon>Cottales</taxon>
        <taxon>Liparidae</taxon>
        <taxon>Liparis</taxon>
    </lineage>
</organism>
<dbReference type="AlphaFoldDB" id="A0A4Z2FA29"/>
<sequence length="159" mass="17015">MWPERHKEHHEGVSSAIRPTAGARGALTVRLPPAQVVSEVAVAGIQDHTSVEARGVQEGLLPEKLLPVEDVGGGELGGHVDVLLNTKLNSSLWPYAMTMSSSSSMTERALRSNLLLAMLAAAVKRAARGPSAHEPTRPPKTQARPISMRGLLETQRAHI</sequence>
<dbReference type="Proteomes" id="UP000314294">
    <property type="component" value="Unassembled WGS sequence"/>
</dbReference>
<feature type="region of interest" description="Disordered" evidence="1">
    <location>
        <begin position="127"/>
        <end position="159"/>
    </location>
</feature>
<comment type="caution">
    <text evidence="2">The sequence shown here is derived from an EMBL/GenBank/DDBJ whole genome shotgun (WGS) entry which is preliminary data.</text>
</comment>
<protein>
    <submittedName>
        <fullName evidence="2">Uncharacterized protein</fullName>
    </submittedName>
</protein>
<evidence type="ECO:0000313" key="3">
    <source>
        <dbReference type="Proteomes" id="UP000314294"/>
    </source>
</evidence>
<keyword evidence="3" id="KW-1185">Reference proteome</keyword>
<dbReference type="EMBL" id="SRLO01001412">
    <property type="protein sequence ID" value="TNN38048.1"/>
    <property type="molecule type" value="Genomic_DNA"/>
</dbReference>
<reference evidence="2 3" key="1">
    <citation type="submission" date="2019-03" db="EMBL/GenBank/DDBJ databases">
        <title>First draft genome of Liparis tanakae, snailfish: a comprehensive survey of snailfish specific genes.</title>
        <authorList>
            <person name="Kim W."/>
            <person name="Song I."/>
            <person name="Jeong J.-H."/>
            <person name="Kim D."/>
            <person name="Kim S."/>
            <person name="Ryu S."/>
            <person name="Song J.Y."/>
            <person name="Lee S.K."/>
        </authorList>
    </citation>
    <scope>NUCLEOTIDE SEQUENCE [LARGE SCALE GENOMIC DNA]</scope>
    <source>
        <tissue evidence="2">Muscle</tissue>
    </source>
</reference>
<accession>A0A4Z2FA29</accession>
<gene>
    <name evidence="2" type="ORF">EYF80_051784</name>
</gene>
<evidence type="ECO:0000256" key="1">
    <source>
        <dbReference type="SAM" id="MobiDB-lite"/>
    </source>
</evidence>